<organism evidence="1 2">
    <name type="scientific">Enterococcus phage EfsSzw-1</name>
    <dbReference type="NCBI Taxonomy" id="2419745"/>
    <lineage>
        <taxon>Viruses</taxon>
        <taxon>Duplodnaviria</taxon>
        <taxon>Heunggongvirae</taxon>
        <taxon>Uroviricota</taxon>
        <taxon>Caudoviricetes</taxon>
        <taxon>Herelleviridae</taxon>
        <taxon>Brockvirinae</taxon>
        <taxon>Schiekvirus</taxon>
        <taxon>Schiekvirus Efsszw1</taxon>
    </lineage>
</organism>
<dbReference type="Proteomes" id="UP000289690">
    <property type="component" value="Segment"/>
</dbReference>
<evidence type="ECO:0000313" key="1">
    <source>
        <dbReference type="EMBL" id="QAX97596.1"/>
    </source>
</evidence>
<name>A0A411B7K4_9CAUD</name>
<sequence>MFTYSYGGVKLKTTLERNRQEHINYILNVNKEVGIMQDDPFVLKYLNSVSLDELYELSELAEQLYKEYIQVNILEKAINEIEEIGVTAFKEKHGI</sequence>
<keyword evidence="2" id="KW-1185">Reference proteome</keyword>
<evidence type="ECO:0000313" key="2">
    <source>
        <dbReference type="Proteomes" id="UP000289690"/>
    </source>
</evidence>
<accession>A0A411B7K4</accession>
<proteinExistence type="predicted"/>
<gene>
    <name evidence="1" type="ORF">EfsSzw1_134</name>
</gene>
<reference evidence="1 2" key="1">
    <citation type="submission" date="2018-08" db="EMBL/GenBank/DDBJ databases">
        <title>EfsSzw_1, Complete genome sequences of 3 novel enterobacteria, Pakpunavirus like phages.</title>
        <authorList>
            <person name="Yuan S."/>
            <person name="Ma Y."/>
            <person name="Liu Q."/>
        </authorList>
    </citation>
    <scope>NUCLEOTIDE SEQUENCE [LARGE SCALE GENOMIC DNA]</scope>
</reference>
<protein>
    <submittedName>
        <fullName evidence="1">Uncharacterized protein</fullName>
    </submittedName>
</protein>
<dbReference type="EMBL" id="MH791397">
    <property type="protein sequence ID" value="QAX97596.1"/>
    <property type="molecule type" value="Genomic_DNA"/>
</dbReference>